<dbReference type="SUPFAM" id="SSF49464">
    <property type="entry name" value="Carboxypeptidase regulatory domain-like"/>
    <property type="match status" value="1"/>
</dbReference>
<evidence type="ECO:0000313" key="1">
    <source>
        <dbReference type="EMBL" id="MUV05445.1"/>
    </source>
</evidence>
<evidence type="ECO:0000313" key="2">
    <source>
        <dbReference type="Proteomes" id="UP000433945"/>
    </source>
</evidence>
<dbReference type="Proteomes" id="UP000433945">
    <property type="component" value="Unassembled WGS sequence"/>
</dbReference>
<organism evidence="1 2">
    <name type="scientific">Flavobacterium rakeshii</name>
    <dbReference type="NCBI Taxonomy" id="1038845"/>
    <lineage>
        <taxon>Bacteria</taxon>
        <taxon>Pseudomonadati</taxon>
        <taxon>Bacteroidota</taxon>
        <taxon>Flavobacteriia</taxon>
        <taxon>Flavobacteriales</taxon>
        <taxon>Flavobacteriaceae</taxon>
        <taxon>Flavobacterium</taxon>
    </lineage>
</organism>
<name>A0A6N8HI79_9FLAO</name>
<keyword evidence="2" id="KW-1185">Reference proteome</keyword>
<dbReference type="SUPFAM" id="SSF56935">
    <property type="entry name" value="Porins"/>
    <property type="match status" value="1"/>
</dbReference>
<reference evidence="1 2" key="1">
    <citation type="submission" date="2019-12" db="EMBL/GenBank/DDBJ databases">
        <authorList>
            <person name="Sun J.-Q."/>
        </authorList>
    </citation>
    <scope>NUCLEOTIDE SEQUENCE [LARGE SCALE GENOMIC DNA]</scope>
    <source>
        <strain evidence="1 2">JCM 17928</strain>
    </source>
</reference>
<dbReference type="RefSeq" id="WP_157484703.1">
    <property type="nucleotide sequence ID" value="NZ_WOWP01000063.1"/>
</dbReference>
<gene>
    <name evidence="1" type="ORF">GN157_17160</name>
</gene>
<dbReference type="InterPro" id="IPR008969">
    <property type="entry name" value="CarboxyPept-like_regulatory"/>
</dbReference>
<sequence>MRNNFFLIILIFFVTKFYSQTIKGTVSDSLGAVPFANLVIKNKDNIVRQYTNTNDNGFYKLTIKKTEDSSYIEVATVIHEVKKVYISSLPITDEEYILDIFLKPRTHKLREVIIEKKLTITTKKDTVEYNPETFKDGTEKVVEDLLKKLPGIKVEDNGEIKFKGKVIKKLLLDGDDLFDSNYTIGTRNINVDMIEKVQGLENFEENSLLKGISDSEDVALNLILKKGKTDFSGNINAGLGSNNRYAGNASGILVNSKSKGFVIGSYNNIGQNSTPYDFSSDINSLEDQKQRDFKLRPLINEGYFKPFLDDSFHRLNKNLFTNINFLTKKLKKSVLKISGSFYTDEIKRYEKSISNITLNSDSFTINEFNNLEKKPNLYDFQLFFSNKEKNSFHWEYIGKVNYISTTYNSLSSNNDYLQTNTMESENLFFSNTINLTYKVADNKAFIAKILYSKNKYPQNLNLNPGTVISLEENIESFKENTEQKKNYSFANLVYITNGEKYNFSLEYNLMFREAFLNSTILNNNNENLDSQFNNNNTYKVFSNSLTTNFSYYFQKFAAKARASIIRNNSTLEDLQFSSNKEYTFVSPKISVIYAPNKKNKTIISYEYVEKLPEEIKIFSGIVQTNYRNFINGTPSLNYLRTHTCNVIYNYNDFFNLRQVNLGIMYNYRPNNYFNRTIINQDITITNAFIQNISSSDIGLNFSGEFFLNFLKTTFQVNSNYTWNIDSNIINDSDFRRIKNRTLFLNIAAKQGFNNKYYINNTTSFISATSVFDGNESTNTFKSATHQTKISYKNNTGRIRFNILGNYIIPDLTNTNNYFFLESELNYTSKNKKITYSIIGKNLTNNKEFTLKNVSDYSINTYSHNLIERYVMLKVFFSL</sequence>
<proteinExistence type="predicted"/>
<dbReference type="OrthoDB" id="603275at2"/>
<protein>
    <recommendedName>
        <fullName evidence="3">Outer membrane beta-barrel protein</fullName>
    </recommendedName>
</protein>
<comment type="caution">
    <text evidence="1">The sequence shown here is derived from an EMBL/GenBank/DDBJ whole genome shotgun (WGS) entry which is preliminary data.</text>
</comment>
<accession>A0A6N8HI79</accession>
<evidence type="ECO:0008006" key="3">
    <source>
        <dbReference type="Google" id="ProtNLM"/>
    </source>
</evidence>
<dbReference type="EMBL" id="WOWP01000063">
    <property type="protein sequence ID" value="MUV05445.1"/>
    <property type="molecule type" value="Genomic_DNA"/>
</dbReference>
<dbReference type="AlphaFoldDB" id="A0A6N8HI79"/>